<feature type="non-terminal residue" evidence="3">
    <location>
        <position position="330"/>
    </location>
</feature>
<feature type="region of interest" description="Disordered" evidence="1">
    <location>
        <begin position="62"/>
        <end position="107"/>
    </location>
</feature>
<dbReference type="EMBL" id="MDYQ01000404">
    <property type="protein sequence ID" value="PRP75236.1"/>
    <property type="molecule type" value="Genomic_DNA"/>
</dbReference>
<keyword evidence="4" id="KW-1185">Reference proteome</keyword>
<evidence type="ECO:0000256" key="1">
    <source>
        <dbReference type="SAM" id="MobiDB-lite"/>
    </source>
</evidence>
<dbReference type="OrthoDB" id="21001at2759"/>
<organism evidence="3 4">
    <name type="scientific">Planoprotostelium fungivorum</name>
    <dbReference type="NCBI Taxonomy" id="1890364"/>
    <lineage>
        <taxon>Eukaryota</taxon>
        <taxon>Amoebozoa</taxon>
        <taxon>Evosea</taxon>
        <taxon>Variosea</taxon>
        <taxon>Cavosteliida</taxon>
        <taxon>Cavosteliaceae</taxon>
        <taxon>Planoprotostelium</taxon>
    </lineage>
</organism>
<name>A0A2P6MZZ8_9EUKA</name>
<accession>A0A2P6MZZ8</accession>
<evidence type="ECO:0000313" key="2">
    <source>
        <dbReference type="EMBL" id="PRP75236.1"/>
    </source>
</evidence>
<dbReference type="InParanoid" id="A0A2P6MZZ8"/>
<dbReference type="AlphaFoldDB" id="A0A2P6MZZ8"/>
<protein>
    <submittedName>
        <fullName evidence="3">Uncharacterized protein</fullName>
    </submittedName>
</protein>
<comment type="caution">
    <text evidence="3">The sequence shown here is derived from an EMBL/GenBank/DDBJ whole genome shotgun (WGS) entry which is preliminary data.</text>
</comment>
<dbReference type="Proteomes" id="UP000241769">
    <property type="component" value="Unassembled WGS sequence"/>
</dbReference>
<sequence>MVSGFIPSISSVALPPISYPKTSKRKGDAHPTSSVLSLSLRLIQSAGNYNLQRISGEACRCHPSKTENNGDHPNHHWRSFDSQAAMPEPDAEPEDGSQSSFKEGRVQVGGRRRTLTALDDKEYFCEQYKRFLRDVKTLMKEQNFTSWAQLFYKRLCITETLFEPANYSSLLKKVLFYYRYVSRIGSMNQSLPTDDQELVDLNKELVKYLCTHEMDPDNSLLGLTPSRSILQLVEKHFNEADATESFNGQSLSDLIIKWSTMKDDKSIASEVRKVAASIAGTKPARRMLKRGELCIIRLNRCTASSTIVNGSLQEQVTEEDQYIFARFWSD</sequence>
<evidence type="ECO:0000313" key="4">
    <source>
        <dbReference type="Proteomes" id="UP000241769"/>
    </source>
</evidence>
<gene>
    <name evidence="3" type="ORF">PROFUN_14346</name>
    <name evidence="2" type="ORF">PROFUN_15914</name>
</gene>
<evidence type="ECO:0000313" key="3">
    <source>
        <dbReference type="EMBL" id="PRP77277.1"/>
    </source>
</evidence>
<feature type="compositionally biased region" description="Basic and acidic residues" evidence="1">
    <location>
        <begin position="64"/>
        <end position="74"/>
    </location>
</feature>
<reference evidence="3 4" key="1">
    <citation type="journal article" date="2018" name="Genome Biol. Evol.">
        <title>Multiple Roots of Fruiting Body Formation in Amoebozoa.</title>
        <authorList>
            <person name="Hillmann F."/>
            <person name="Forbes G."/>
            <person name="Novohradska S."/>
            <person name="Ferling I."/>
            <person name="Riege K."/>
            <person name="Groth M."/>
            <person name="Westermann M."/>
            <person name="Marz M."/>
            <person name="Spaller T."/>
            <person name="Winckler T."/>
            <person name="Schaap P."/>
            <person name="Glockner G."/>
        </authorList>
    </citation>
    <scope>NUCLEOTIDE SEQUENCE [LARGE SCALE GENOMIC DNA]</scope>
    <source>
        <strain evidence="3 4">Jena</strain>
    </source>
</reference>
<proteinExistence type="predicted"/>
<dbReference type="EMBL" id="MDYQ01000270">
    <property type="protein sequence ID" value="PRP77277.1"/>
    <property type="molecule type" value="Genomic_DNA"/>
</dbReference>